<evidence type="ECO:0000259" key="3">
    <source>
        <dbReference type="Pfam" id="PF04784"/>
    </source>
</evidence>
<protein>
    <submittedName>
        <fullName evidence="5">Uncharacterized protein LOC115223425</fullName>
    </submittedName>
</protein>
<dbReference type="Proteomes" id="UP000515154">
    <property type="component" value="Linkage group LG2"/>
</dbReference>
<comment type="function">
    <text evidence="1">Has a glutathione-disulfide oxidoreductase activity in the presence of NADPH and glutathione reductase. Reduces low molecular weight disulfides and proteins.</text>
</comment>
<gene>
    <name evidence="5" type="primary">LOC115223425</name>
</gene>
<dbReference type="PANTHER" id="PTHR34386">
    <property type="entry name" value="GLUTAREDOXIN"/>
    <property type="match status" value="1"/>
</dbReference>
<dbReference type="InterPro" id="IPR002109">
    <property type="entry name" value="Glutaredoxin"/>
</dbReference>
<dbReference type="InterPro" id="IPR051548">
    <property type="entry name" value="Grx-like_ET"/>
</dbReference>
<dbReference type="GO" id="GO:0045454">
    <property type="term" value="P:cell redox homeostasis"/>
    <property type="evidence" value="ECO:0007669"/>
    <property type="project" value="TreeGrafter"/>
</dbReference>
<dbReference type="GO" id="GO:0009055">
    <property type="term" value="F:electron transfer activity"/>
    <property type="evidence" value="ECO:0007669"/>
    <property type="project" value="TreeGrafter"/>
</dbReference>
<reference evidence="5" key="1">
    <citation type="submission" date="2025-08" db="UniProtKB">
        <authorList>
            <consortium name="RefSeq"/>
        </authorList>
    </citation>
    <scope>IDENTIFICATION</scope>
</reference>
<dbReference type="InterPro" id="IPR006869">
    <property type="entry name" value="DUF547"/>
</dbReference>
<dbReference type="RefSeq" id="XP_029649823.1">
    <property type="nucleotide sequence ID" value="XM_029793963.2"/>
</dbReference>
<dbReference type="Gene3D" id="1.10.10.10">
    <property type="entry name" value="Winged helix-like DNA-binding domain superfamily/Winged helix DNA-binding domain"/>
    <property type="match status" value="1"/>
</dbReference>
<dbReference type="InterPro" id="IPR036388">
    <property type="entry name" value="WH-like_DNA-bd_sf"/>
</dbReference>
<dbReference type="Pfam" id="PF00462">
    <property type="entry name" value="Glutaredoxin"/>
    <property type="match status" value="1"/>
</dbReference>
<evidence type="ECO:0000313" key="5">
    <source>
        <dbReference type="RefSeq" id="XP_029649823.1"/>
    </source>
</evidence>
<keyword evidence="4" id="KW-1185">Reference proteome</keyword>
<dbReference type="PROSITE" id="PS51354">
    <property type="entry name" value="GLUTAREDOXIN_2"/>
    <property type="match status" value="1"/>
</dbReference>
<name>A0A6P7TF15_9MOLL</name>
<dbReference type="PANTHER" id="PTHR34386:SF1">
    <property type="entry name" value="GLUTAREDOXIN-LIKE PROTEIN NRDH"/>
    <property type="match status" value="1"/>
</dbReference>
<evidence type="ECO:0000256" key="1">
    <source>
        <dbReference type="ARBA" id="ARBA00002549"/>
    </source>
</evidence>
<dbReference type="Pfam" id="PF04784">
    <property type="entry name" value="DUF547"/>
    <property type="match status" value="1"/>
</dbReference>
<dbReference type="SUPFAM" id="SSF46785">
    <property type="entry name" value="Winged helix' DNA-binding domain"/>
    <property type="match status" value="1"/>
</dbReference>
<accession>A0A6P7TF15</accession>
<feature type="domain" description="Glutaredoxin" evidence="2">
    <location>
        <begin position="9"/>
        <end position="68"/>
    </location>
</feature>
<dbReference type="InterPro" id="IPR036249">
    <property type="entry name" value="Thioredoxin-like_sf"/>
</dbReference>
<dbReference type="PROSITE" id="PS00195">
    <property type="entry name" value="GLUTAREDOXIN_1"/>
    <property type="match status" value="1"/>
</dbReference>
<dbReference type="KEGG" id="osn:115223425"/>
<evidence type="ECO:0000259" key="2">
    <source>
        <dbReference type="Pfam" id="PF00462"/>
    </source>
</evidence>
<organism evidence="4 5">
    <name type="scientific">Octopus sinensis</name>
    <name type="common">East Asian common octopus</name>
    <dbReference type="NCBI Taxonomy" id="2607531"/>
    <lineage>
        <taxon>Eukaryota</taxon>
        <taxon>Metazoa</taxon>
        <taxon>Spiralia</taxon>
        <taxon>Lophotrochozoa</taxon>
        <taxon>Mollusca</taxon>
        <taxon>Cephalopoda</taxon>
        <taxon>Coleoidea</taxon>
        <taxon>Octopodiformes</taxon>
        <taxon>Octopoda</taxon>
        <taxon>Incirrata</taxon>
        <taxon>Octopodidae</taxon>
        <taxon>Octopus</taxon>
    </lineage>
</organism>
<dbReference type="InterPro" id="IPR011767">
    <property type="entry name" value="GLR_AS"/>
</dbReference>
<sequence length="475" mass="54582">MVTELKGRILVYSINGCVHCIQAKRLLEKFQLPHVTVNVDVHTQCKDWMLANLKKKSVPQIFFNDVHVGNYNDLKALMSDDKRRAELTELVKNNPLSETALEIPCPETELDNFITCETDEYVDLVNDLKKSGIIAYRWSGLCKFKKLFSEKEFVDWVTKTKNTDYQEAVRLCKALLSHHFCREVSNAGWLNRGDTYYMLLEDLSSSALNAKPISFCKPTTLDKLGKRLRFQISAIYDSYLSANGKAVDYKSIEDSNEFKQYEKLTLQLQRVQFGYESDDQKLAFFINIYNALVIHGIIRFGPPTNIVKRYNFFNKTRYIIGGYSYSLGEIENGVLRANETGMGMITKPFQKTDPRLRVAMPEVNPFIHFALVCGASGCPPISIYSAEEVHVQLQQAADVFLESDENFVVDAEKKQVKLSLIFKWYRKDFSNTDKGLLEWIFSVLKKGEKKSNLRKIINDGKVTIVYLPYNWSLNS</sequence>
<dbReference type="AlphaFoldDB" id="A0A6P7TF15"/>
<dbReference type="InterPro" id="IPR036390">
    <property type="entry name" value="WH_DNA-bd_sf"/>
</dbReference>
<feature type="domain" description="DUF547" evidence="3">
    <location>
        <begin position="277"/>
        <end position="401"/>
    </location>
</feature>
<dbReference type="SUPFAM" id="SSF52833">
    <property type="entry name" value="Thioredoxin-like"/>
    <property type="match status" value="1"/>
</dbReference>
<proteinExistence type="predicted"/>
<dbReference type="Gene3D" id="3.40.30.10">
    <property type="entry name" value="Glutaredoxin"/>
    <property type="match status" value="1"/>
</dbReference>
<evidence type="ECO:0000313" key="4">
    <source>
        <dbReference type="Proteomes" id="UP000515154"/>
    </source>
</evidence>